<dbReference type="HOGENOM" id="CLU_1600447_0_0_0"/>
<protein>
    <submittedName>
        <fullName evidence="4">Putative dinB</fullName>
    </submittedName>
</protein>
<feature type="binding site" evidence="3">
    <location>
        <position position="131"/>
    </location>
    <ligand>
        <name>a divalent metal cation</name>
        <dbReference type="ChEBI" id="CHEBI:60240"/>
    </ligand>
</feature>
<evidence type="ECO:0000256" key="2">
    <source>
        <dbReference type="ARBA" id="ARBA00022723"/>
    </source>
</evidence>
<evidence type="ECO:0000313" key="4">
    <source>
        <dbReference type="EMBL" id="ACO47901.1"/>
    </source>
</evidence>
<evidence type="ECO:0000256" key="3">
    <source>
        <dbReference type="PIRSR" id="PIRSR607837-1"/>
    </source>
</evidence>
<keyword evidence="5" id="KW-1185">Reference proteome</keyword>
<dbReference type="Pfam" id="PF05163">
    <property type="entry name" value="DinB"/>
    <property type="match status" value="1"/>
</dbReference>
<dbReference type="GO" id="GO:0046872">
    <property type="term" value="F:metal ion binding"/>
    <property type="evidence" value="ECO:0007669"/>
    <property type="project" value="UniProtKB-KW"/>
</dbReference>
<accession>C1D3B2</accession>
<keyword evidence="4" id="KW-0614">Plasmid</keyword>
<proteinExistence type="inferred from homology"/>
<dbReference type="KEGG" id="ddr:Deide_2p02260"/>
<dbReference type="InterPro" id="IPR034660">
    <property type="entry name" value="DinB/YfiT-like"/>
</dbReference>
<dbReference type="EMBL" id="CP001116">
    <property type="protein sequence ID" value="ACO47901.1"/>
    <property type="molecule type" value="Genomic_DNA"/>
</dbReference>
<evidence type="ECO:0000313" key="5">
    <source>
        <dbReference type="Proteomes" id="UP000002208"/>
    </source>
</evidence>
<geneLocation type="plasmid" evidence="5">
    <name>pDeide2</name>
</geneLocation>
<dbReference type="AlphaFoldDB" id="C1D3B2"/>
<feature type="binding site" evidence="3">
    <location>
        <position position="47"/>
    </location>
    <ligand>
        <name>a divalent metal cation</name>
        <dbReference type="ChEBI" id="CHEBI:60240"/>
    </ligand>
</feature>
<dbReference type="OrthoDB" id="9811413at2"/>
<dbReference type="SUPFAM" id="SSF109854">
    <property type="entry name" value="DinB/YfiT-like putative metalloenzymes"/>
    <property type="match status" value="1"/>
</dbReference>
<feature type="binding site" evidence="3">
    <location>
        <position position="135"/>
    </location>
    <ligand>
        <name>a divalent metal cation</name>
        <dbReference type="ChEBI" id="CHEBI:60240"/>
    </ligand>
</feature>
<name>C1D3B2_DEIDV</name>
<dbReference type="Gene3D" id="1.20.120.450">
    <property type="entry name" value="dinb family like domain"/>
    <property type="match status" value="1"/>
</dbReference>
<gene>
    <name evidence="4" type="ordered locus">Deide_2p02260</name>
</gene>
<evidence type="ECO:0000256" key="1">
    <source>
        <dbReference type="ARBA" id="ARBA00008635"/>
    </source>
</evidence>
<keyword evidence="2 3" id="KW-0479">Metal-binding</keyword>
<dbReference type="RefSeq" id="WP_012695371.1">
    <property type="nucleotide sequence ID" value="NC_012529.1"/>
</dbReference>
<organism evidence="4 5">
    <name type="scientific">Deinococcus deserti (strain DSM 17065 / CIP 109153 / LMG 22923 / VCD115)</name>
    <dbReference type="NCBI Taxonomy" id="546414"/>
    <lineage>
        <taxon>Bacteria</taxon>
        <taxon>Thermotogati</taxon>
        <taxon>Deinococcota</taxon>
        <taxon>Deinococci</taxon>
        <taxon>Deinococcales</taxon>
        <taxon>Deinococcaceae</taxon>
        <taxon>Deinococcus</taxon>
    </lineage>
</organism>
<dbReference type="InterPro" id="IPR007837">
    <property type="entry name" value="DinB"/>
</dbReference>
<dbReference type="Proteomes" id="UP000002208">
    <property type="component" value="Plasmid 2"/>
</dbReference>
<reference evidence="4 5" key="1">
    <citation type="journal article" date="2009" name="PLoS Genet.">
        <title>Alliance of proteomics and genomics to unravel the specificities of Sahara bacterium Deinococcus deserti.</title>
        <authorList>
            <person name="de Groot A."/>
            <person name="Dulermo R."/>
            <person name="Ortet P."/>
            <person name="Blanchard L."/>
            <person name="Guerin P."/>
            <person name="Fernandez B."/>
            <person name="Vacherie B."/>
            <person name="Dossat C."/>
            <person name="Jolivet E."/>
            <person name="Siguier P."/>
            <person name="Chandler M."/>
            <person name="Barakat M."/>
            <person name="Dedieu A."/>
            <person name="Barbe V."/>
            <person name="Heulin T."/>
            <person name="Sommer S."/>
            <person name="Achouak W."/>
            <person name="Armengaud J."/>
        </authorList>
    </citation>
    <scope>NUCLEOTIDE SEQUENCE [LARGE SCALE GENOMIC DNA]</scope>
    <source>
        <strain evidence="5">DSM 17065 / CIP 109153 / LMG 22923 / VCD115</strain>
        <plasmid evidence="5">pDeide2</plasmid>
    </source>
</reference>
<comment type="similarity">
    <text evidence="1">Belongs to the DinB family.</text>
</comment>
<sequence length="166" mass="19148">MNLLDRLLGHDAWTTACLLQQSRALTEKQLDQEFDLGWRTVRATLEHIIDNMETWVDLMNGGLFREHPEPAGYWRTLDGLSDRLTQASHDLAILAQRIQAEGRFDDTWVDVLDEPHRQKTFGGAIAHVITHSMHHRAQLIHILRRHGVKDVIEGDLLSWEQQYALA</sequence>